<keyword evidence="2" id="KW-1185">Reference proteome</keyword>
<evidence type="ECO:0000313" key="2">
    <source>
        <dbReference type="Proteomes" id="UP001165652"/>
    </source>
</evidence>
<comment type="caution">
    <text evidence="1">The sequence shown here is derived from an EMBL/GenBank/DDBJ whole genome shotgun (WGS) entry which is preliminary data.</text>
</comment>
<sequence>MRSQTHKEQVTIAALLDLIRLMGAELVLGGPAELRRFEAAVRRKLGRIDLSAYPPDVAQAGIAEARALVDRTLATLRRQTLQRCEANRRSLPRRVVH</sequence>
<reference evidence="1" key="1">
    <citation type="journal article" date="2023" name="Microbiol Resour">
        <title>Genome Sequences of Rhodoplanes serenus and Two Thermotolerant Strains, Rhodoplanes tepidamans and 'Rhodoplanes cryptolactis,' Further Refine the Genus.</title>
        <authorList>
            <person name="Rayyan A.A."/>
            <person name="Kyndt J.A."/>
        </authorList>
    </citation>
    <scope>NUCLEOTIDE SEQUENCE</scope>
    <source>
        <strain evidence="1">DSM 9987</strain>
    </source>
</reference>
<dbReference type="RefSeq" id="WP_272780345.1">
    <property type="nucleotide sequence ID" value="NZ_JAQQLI010000076.1"/>
</dbReference>
<dbReference type="Proteomes" id="UP001165652">
    <property type="component" value="Unassembled WGS sequence"/>
</dbReference>
<reference evidence="1" key="2">
    <citation type="submission" date="2023-02" db="EMBL/GenBank/DDBJ databases">
        <authorList>
            <person name="Rayyan A."/>
            <person name="Meyer T."/>
            <person name="Kyndt J.A."/>
        </authorList>
    </citation>
    <scope>NUCLEOTIDE SEQUENCE</scope>
    <source>
        <strain evidence="1">DSM 9987</strain>
    </source>
</reference>
<gene>
    <name evidence="1" type="ORF">PQJ73_27895</name>
</gene>
<dbReference type="EMBL" id="JAQQLI010000076">
    <property type="protein sequence ID" value="MDC7789521.1"/>
    <property type="molecule type" value="Genomic_DNA"/>
</dbReference>
<proteinExistence type="predicted"/>
<evidence type="ECO:0000313" key="1">
    <source>
        <dbReference type="EMBL" id="MDC7789521.1"/>
    </source>
</evidence>
<protein>
    <submittedName>
        <fullName evidence="1">Uncharacterized protein</fullName>
    </submittedName>
</protein>
<accession>A0ABT5JIU6</accession>
<name>A0ABT5JIU6_RHOTP</name>
<organism evidence="1 2">
    <name type="scientific">Rhodoplanes tepidamans</name>
    <name type="common">Rhodoplanes cryptolactis</name>
    <dbReference type="NCBI Taxonomy" id="200616"/>
    <lineage>
        <taxon>Bacteria</taxon>
        <taxon>Pseudomonadati</taxon>
        <taxon>Pseudomonadota</taxon>
        <taxon>Alphaproteobacteria</taxon>
        <taxon>Hyphomicrobiales</taxon>
        <taxon>Nitrobacteraceae</taxon>
        <taxon>Rhodoplanes</taxon>
    </lineage>
</organism>